<reference evidence="2 3" key="2">
    <citation type="journal article" date="2002" name="Virus Genes">
        <title>Identification and characterization of Hyphantria cunea nucleopolyhedrovirus homologous repeated regions.</title>
        <authorList>
            <person name="FelipeAlves C.A."/>
            <person name="Ikeda M."/>
            <person name="Kobayashi M."/>
        </authorList>
    </citation>
    <scope>NUCLEOTIDE SEQUENCE [LARGE SCALE GENOMIC DNA]</scope>
</reference>
<dbReference type="Proteomes" id="UP000202376">
    <property type="component" value="Segment"/>
</dbReference>
<protein>
    <submittedName>
        <fullName evidence="1">Capsid protein</fullName>
    </submittedName>
    <submittedName>
        <fullName evidence="2">p24 capsid</fullName>
    </submittedName>
</protein>
<dbReference type="InterPro" id="IPR007765">
    <property type="entry name" value="Baculo_p24"/>
</dbReference>
<dbReference type="Pfam" id="PF05073">
    <property type="entry name" value="Baculo_p24"/>
    <property type="match status" value="1"/>
</dbReference>
<organism evidence="1">
    <name type="scientific">Hyphantria cunea nuclear polyhedrosis virus</name>
    <name type="common">HcNPV</name>
    <dbReference type="NCBI Taxonomy" id="28288"/>
    <lineage>
        <taxon>Viruses</taxon>
        <taxon>Viruses incertae sedis</taxon>
        <taxon>Naldaviricetes</taxon>
        <taxon>Lefavirales</taxon>
        <taxon>Baculoviridae</taxon>
        <taxon>Alphabaculovirus</taxon>
        <taxon>Alphabaculovirus hycuneae</taxon>
    </lineage>
</organism>
<dbReference type="OrthoDB" id="18599at10239"/>
<organismHost>
    <name type="scientific">Lepidoptera</name>
    <name type="common">moths &amp; butterflies</name>
    <dbReference type="NCBI Taxonomy" id="7088"/>
</organismHost>
<accession>Q9QCZ8</accession>
<dbReference type="RefSeq" id="YP_473215.1">
    <property type="nucleotide sequence ID" value="NC_007767.1"/>
</dbReference>
<proteinExistence type="predicted"/>
<dbReference type="EMBL" id="AF190651">
    <property type="protein sequence ID" value="AAF05603.1"/>
    <property type="molecule type" value="Genomic_DNA"/>
</dbReference>
<gene>
    <name evidence="1" type="primary">p22</name>
    <name evidence="2" type="synonym">p24</name>
    <name evidence="2" type="ORF">HynVgp027</name>
</gene>
<dbReference type="EMBL" id="AP009046">
    <property type="protein sequence ID" value="BAE72316.1"/>
    <property type="molecule type" value="Genomic_DNA"/>
</dbReference>
<reference evidence="2 3" key="3">
    <citation type="journal article" date="2004" name="Virology">
        <title>Identification and functional analysis of Hyphantria cunea nucleopolyhedrovirus iap genes.</title>
        <authorList>
            <person name="Ikeda M."/>
            <person name="Yanagimoto K."/>
            <person name="Kobayashi M."/>
        </authorList>
    </citation>
    <scope>NUCLEOTIDE SEQUENCE [LARGE SCALE GENOMIC DNA]</scope>
</reference>
<evidence type="ECO:0000313" key="3">
    <source>
        <dbReference type="Proteomes" id="UP000202376"/>
    </source>
</evidence>
<evidence type="ECO:0000313" key="1">
    <source>
        <dbReference type="EMBL" id="AAF05603.1"/>
    </source>
</evidence>
<name>Q9QCZ8_NPVHC</name>
<keyword evidence="3" id="KW-1185">Reference proteome</keyword>
<dbReference type="GeneID" id="3890502"/>
<dbReference type="KEGG" id="vg:3890502"/>
<reference evidence="1" key="1">
    <citation type="submission" date="1999-09" db="EMBL/GenBank/DDBJ databases">
        <title>Identification of Hypahntria cunea nuclear polyhedrosis virus p22.</title>
        <authorList>
            <person name="Felipe Alves C.A."/>
            <person name="Kobayashi M."/>
        </authorList>
    </citation>
    <scope>NUCLEOTIDE SEQUENCE</scope>
    <source>
        <strain evidence="1">N-9</strain>
    </source>
</reference>
<sequence>MEDPNSLDTRTFTYTPNNSFEVVIITNAPHDHDGYLELGAAASLLARFQKNVTALWLWTNAASSHKLTKNNKNYLHVFGLFKCLQHYNLNTKTHPSEYYTIKSIICDLLMGVQCNAFDPLCEIKTQLCVIQESLNEAIETLNKHAAAQTAPVASCEAARELAETLHSEYSKKLTFATDTILDNVKSIKDLVCLNK</sequence>
<reference evidence="2 3" key="4">
    <citation type="journal article" date="2006" name="J. Gen. Virol.">
        <title>Gene organization and complete sequence of the Hyphantria cunea nucleopolyhedrovirus genome.</title>
        <authorList>
            <person name="Ikeda M."/>
            <person name="Shikata M."/>
            <person name="Shirata N."/>
            <person name="Chaeychomsri S."/>
            <person name="Kobayashi M."/>
        </authorList>
    </citation>
    <scope>NUCLEOTIDE SEQUENCE [LARGE SCALE GENOMIC DNA]</scope>
</reference>
<dbReference type="GO" id="GO:0019028">
    <property type="term" value="C:viral capsid"/>
    <property type="evidence" value="ECO:0007669"/>
    <property type="project" value="InterPro"/>
</dbReference>
<evidence type="ECO:0000313" key="2">
    <source>
        <dbReference type="EMBL" id="BAE72316.1"/>
    </source>
</evidence>